<feature type="domain" description="Acyl-CoA dehydrogenase C-terminal" evidence="4">
    <location>
        <begin position="206"/>
        <end position="330"/>
    </location>
</feature>
<feature type="domain" description="Acyl-CoA dehydrogenase/oxidase N-terminal" evidence="3">
    <location>
        <begin position="3"/>
        <end position="49"/>
    </location>
</feature>
<dbReference type="Gene3D" id="1.20.140.10">
    <property type="entry name" value="Butyryl-CoA Dehydrogenase, subunit A, domain 3"/>
    <property type="match status" value="1"/>
</dbReference>
<comment type="caution">
    <text evidence="5">The sequence shown here is derived from an EMBL/GenBank/DDBJ whole genome shotgun (WGS) entry which is preliminary data.</text>
</comment>
<dbReference type="EMBL" id="BNJG01000001">
    <property type="protein sequence ID" value="GHO53240.1"/>
    <property type="molecule type" value="Genomic_DNA"/>
</dbReference>
<dbReference type="SUPFAM" id="SSF56645">
    <property type="entry name" value="Acyl-CoA dehydrogenase NM domain-like"/>
    <property type="match status" value="1"/>
</dbReference>
<evidence type="ECO:0000313" key="5">
    <source>
        <dbReference type="EMBL" id="GHO53240.1"/>
    </source>
</evidence>
<dbReference type="Gene3D" id="2.40.110.10">
    <property type="entry name" value="Butyryl-CoA Dehydrogenase, subunit A, domain 2"/>
    <property type="match status" value="1"/>
</dbReference>
<reference evidence="5 6" key="1">
    <citation type="journal article" date="2021" name="Int. J. Syst. Evol. Microbiol.">
        <title>Reticulibacter mediterranei gen. nov., sp. nov., within the new family Reticulibacteraceae fam. nov., and Ktedonospora formicarum gen. nov., sp. nov., Ktedonobacter robiniae sp. nov., Dictyobacter formicarum sp. nov. and Dictyobacter arantiisoli sp. nov., belonging to the class Ktedonobacteria.</title>
        <authorList>
            <person name="Yabe S."/>
            <person name="Zheng Y."/>
            <person name="Wang C.M."/>
            <person name="Sakai Y."/>
            <person name="Abe K."/>
            <person name="Yokota A."/>
            <person name="Donadio S."/>
            <person name="Cavaletti L."/>
            <person name="Monciardini P."/>
        </authorList>
    </citation>
    <scope>NUCLEOTIDE SEQUENCE [LARGE SCALE GENOMIC DNA]</scope>
    <source>
        <strain evidence="5 6">SOSP1-30</strain>
    </source>
</reference>
<keyword evidence="6" id="KW-1185">Reference proteome</keyword>
<dbReference type="InterPro" id="IPR037069">
    <property type="entry name" value="AcylCoA_DH/ox_N_sf"/>
</dbReference>
<dbReference type="InterPro" id="IPR009100">
    <property type="entry name" value="AcylCoA_DH/oxidase_NM_dom_sf"/>
</dbReference>
<dbReference type="InterPro" id="IPR013107">
    <property type="entry name" value="Acyl-CoA_DH_C"/>
</dbReference>
<sequence length="358" mass="38410">MHEETIEAMARAGIFKLRIPKRYGGYESDIQTVVDVLTEIGRGDGSSAWTGQLWLHGAWIVGLFPDAVQEEVFSTPDVRVSALLSPTATAVRTEDGVVVSGQWHFNSGALHSHWDLVNAISITDEGAPKPILALIPMSQLEIIDDWNTSGLRGTGSVTTVAKEVFVPNARVLSITALTQGQSQSALNANLPLYRSPVILTGATLSSVTGLGLAKAALEAFLQRLPGRHIAYTAYDNQAEVQLTHLQVAEAAIKIEEAAFHASHAASLLDTKAASGETWSVEERSRVRLDAALIALRAKEAIDILNTASGGSSVYSSVPIQRIARDVQVLNLNGLLHPNTNLELYGRVLVGLPPNTLYL</sequence>
<proteinExistence type="inferred from homology"/>
<evidence type="ECO:0000256" key="2">
    <source>
        <dbReference type="ARBA" id="ARBA00049661"/>
    </source>
</evidence>
<organism evidence="5 6">
    <name type="scientific">Ktedonobacter robiniae</name>
    <dbReference type="NCBI Taxonomy" id="2778365"/>
    <lineage>
        <taxon>Bacteria</taxon>
        <taxon>Bacillati</taxon>
        <taxon>Chloroflexota</taxon>
        <taxon>Ktedonobacteria</taxon>
        <taxon>Ktedonobacterales</taxon>
        <taxon>Ktedonobacteraceae</taxon>
        <taxon>Ktedonobacter</taxon>
    </lineage>
</organism>
<dbReference type="InterPro" id="IPR036250">
    <property type="entry name" value="AcylCo_DH-like_C"/>
</dbReference>
<accession>A0ABQ3UKQ3</accession>
<protein>
    <submittedName>
        <fullName evidence="5">Acyl-CoA dehydrogenase</fullName>
    </submittedName>
</protein>
<dbReference type="Gene3D" id="1.10.540.10">
    <property type="entry name" value="Acyl-CoA dehydrogenase/oxidase, N-terminal domain"/>
    <property type="match status" value="1"/>
</dbReference>
<comment type="similarity">
    <text evidence="2">Belongs to the HpaH/HsaA monooxygenase family.</text>
</comment>
<dbReference type="PANTHER" id="PTHR48083">
    <property type="entry name" value="MEDIUM-CHAIN SPECIFIC ACYL-COA DEHYDROGENASE, MITOCHONDRIAL-RELATED"/>
    <property type="match status" value="1"/>
</dbReference>
<name>A0ABQ3UKQ3_9CHLR</name>
<keyword evidence="1" id="KW-0560">Oxidoreductase</keyword>
<dbReference type="Pfam" id="PF02771">
    <property type="entry name" value="Acyl-CoA_dh_N"/>
    <property type="match status" value="1"/>
</dbReference>
<dbReference type="PANTHER" id="PTHR48083:SF19">
    <property type="entry name" value="FLAVIN-DEPENDENT MONOOXYGENASE, OXYGENASE SUBUNIT HSAA"/>
    <property type="match status" value="1"/>
</dbReference>
<gene>
    <name evidence="5" type="ORF">KSB_17150</name>
</gene>
<dbReference type="InterPro" id="IPR050741">
    <property type="entry name" value="Acyl-CoA_dehydrogenase"/>
</dbReference>
<dbReference type="InterPro" id="IPR013786">
    <property type="entry name" value="AcylCoA_DH/ox_N"/>
</dbReference>
<evidence type="ECO:0000259" key="4">
    <source>
        <dbReference type="Pfam" id="PF08028"/>
    </source>
</evidence>
<evidence type="ECO:0000256" key="1">
    <source>
        <dbReference type="ARBA" id="ARBA00023002"/>
    </source>
</evidence>
<dbReference type="Proteomes" id="UP000654345">
    <property type="component" value="Unassembled WGS sequence"/>
</dbReference>
<evidence type="ECO:0000313" key="6">
    <source>
        <dbReference type="Proteomes" id="UP000654345"/>
    </source>
</evidence>
<evidence type="ECO:0000259" key="3">
    <source>
        <dbReference type="Pfam" id="PF02771"/>
    </source>
</evidence>
<dbReference type="InterPro" id="IPR046373">
    <property type="entry name" value="Acyl-CoA_Oxase/DH_mid-dom_sf"/>
</dbReference>
<dbReference type="SUPFAM" id="SSF47203">
    <property type="entry name" value="Acyl-CoA dehydrogenase C-terminal domain-like"/>
    <property type="match status" value="1"/>
</dbReference>
<dbReference type="Pfam" id="PF08028">
    <property type="entry name" value="Acyl-CoA_dh_2"/>
    <property type="match status" value="1"/>
</dbReference>
<dbReference type="PIRSF" id="PIRSF016578">
    <property type="entry name" value="HsaA"/>
    <property type="match status" value="1"/>
</dbReference>